<dbReference type="NCBIfam" id="TIGR02675">
    <property type="entry name" value="tape_meas_nterm"/>
    <property type="match status" value="1"/>
</dbReference>
<keyword evidence="1" id="KW-0472">Membrane</keyword>
<comment type="caution">
    <text evidence="3">The sequence shown here is derived from an EMBL/GenBank/DDBJ whole genome shotgun (WGS) entry which is preliminary data.</text>
</comment>
<feature type="transmembrane region" description="Helical" evidence="1">
    <location>
        <begin position="391"/>
        <end position="409"/>
    </location>
</feature>
<dbReference type="AlphaFoldDB" id="A0A9X4XCE3"/>
<evidence type="ECO:0000259" key="2">
    <source>
        <dbReference type="Pfam" id="PF20155"/>
    </source>
</evidence>
<dbReference type="PANTHER" id="PTHR38812:SF2">
    <property type="entry name" value="MU-LIKE PROPHAGE FLUMU PROTEIN GP42"/>
    <property type="match status" value="1"/>
</dbReference>
<feature type="domain" description="Tape measure protein N-terminal" evidence="2">
    <location>
        <begin position="77"/>
        <end position="251"/>
    </location>
</feature>
<dbReference type="Pfam" id="PF20155">
    <property type="entry name" value="TMP_3"/>
    <property type="match status" value="1"/>
</dbReference>
<keyword evidence="1" id="KW-0812">Transmembrane</keyword>
<dbReference type="Gene3D" id="1.20.120.20">
    <property type="entry name" value="Apolipoprotein"/>
    <property type="match status" value="1"/>
</dbReference>
<feature type="transmembrane region" description="Helical" evidence="1">
    <location>
        <begin position="362"/>
        <end position="385"/>
    </location>
</feature>
<organism evidence="3 4">
    <name type="scientific">Turicibacter sanguinis</name>
    <dbReference type="NCBI Taxonomy" id="154288"/>
    <lineage>
        <taxon>Bacteria</taxon>
        <taxon>Bacillati</taxon>
        <taxon>Bacillota</taxon>
        <taxon>Erysipelotrichia</taxon>
        <taxon>Erysipelotrichales</taxon>
        <taxon>Turicibacteraceae</taxon>
        <taxon>Turicibacter</taxon>
    </lineage>
</organism>
<dbReference type="Proteomes" id="UP000487649">
    <property type="component" value="Unassembled WGS sequence"/>
</dbReference>
<keyword evidence="1" id="KW-1133">Transmembrane helix</keyword>
<reference evidence="3 4" key="1">
    <citation type="journal article" date="2019" name="Nat. Med.">
        <title>A library of human gut bacterial isolates paired with longitudinal multiomics data enables mechanistic microbiome research.</title>
        <authorList>
            <person name="Poyet M."/>
            <person name="Groussin M."/>
            <person name="Gibbons S.M."/>
            <person name="Avila-Pacheco J."/>
            <person name="Jiang X."/>
            <person name="Kearney S.M."/>
            <person name="Perrotta A.R."/>
            <person name="Berdy B."/>
            <person name="Zhao S."/>
            <person name="Lieberman T.D."/>
            <person name="Swanson P.K."/>
            <person name="Smith M."/>
            <person name="Roesemann S."/>
            <person name="Alexander J.E."/>
            <person name="Rich S.A."/>
            <person name="Livny J."/>
            <person name="Vlamakis H."/>
            <person name="Clish C."/>
            <person name="Bullock K."/>
            <person name="Deik A."/>
            <person name="Scott J."/>
            <person name="Pierce K.A."/>
            <person name="Xavier R.J."/>
            <person name="Alm E.J."/>
        </authorList>
    </citation>
    <scope>NUCLEOTIDE SEQUENCE [LARGE SCALE GENOMIC DNA]</scope>
    <source>
        <strain evidence="3 4">BIOML-A198</strain>
    </source>
</reference>
<dbReference type="PANTHER" id="PTHR38812">
    <property type="entry name" value="MU-LIKE PROPHAGE FLUMU PROTEIN GP42"/>
    <property type="match status" value="1"/>
</dbReference>
<evidence type="ECO:0000256" key="1">
    <source>
        <dbReference type="SAM" id="Phobius"/>
    </source>
</evidence>
<dbReference type="InterPro" id="IPR053058">
    <property type="entry name" value="Mulikevirus_tape_measure"/>
</dbReference>
<feature type="transmembrane region" description="Helical" evidence="1">
    <location>
        <begin position="327"/>
        <end position="350"/>
    </location>
</feature>
<accession>A0A9X4XCE3</accession>
<protein>
    <submittedName>
        <fullName evidence="3">Tape measure protein</fullName>
    </submittedName>
</protein>
<gene>
    <name evidence="3" type="ORF">GMA92_05155</name>
</gene>
<proteinExistence type="predicted"/>
<evidence type="ECO:0000313" key="4">
    <source>
        <dbReference type="Proteomes" id="UP000487649"/>
    </source>
</evidence>
<dbReference type="InterPro" id="IPR013491">
    <property type="entry name" value="Tape_meas_N"/>
</dbReference>
<sequence>MEIFKLFGSIYVNNDKANKSISKTGEEAKKSGGLLAELGGVAKKVGGLLAGAFVVTKVVDFTKKVATLGIEYNKLKEQSETTWTTLLGSQDKAIEQLKRIEEFAAKTPFSKMGVDKMAKYLHNAGYEGDAVFETLTKIGDMGSAFGVQEDSLVELTRQFSQVQQAGYAYTEDLNILADRGIPIYQAIADEVGVTVAEVKKMASEGKLTADIYNSAIDSMAETTEGAMDAQSKTFGGMMSTLKDNLETLAGLLTEKVFNALKELLEKVLPVIEAFSQAYAETGSFKEALVQTLEQFGLEKWSELIISIEDTWKWVKDLTTEFLANKEALGWLGIALGILTALVIAHNWATIAANASMVIQEGILWAMIAAETVATGVTTAFGAAVAFLTNPITLVILGIGALIAIIYLLITNWDEVKEAGAMAWQWIQDKWKEAGEWFNSNIVDPIKTFFIDLWDTIQIKASEAWEGVKSKWNSALEWFNQTFIEPVEKAFETMGENIKKFLENPLESIKTSFKSAFNWIIGKMNTVIGGLNGFKIPDWVPGLGGKGFNIPTIPMLYKGTDYFQPSKVWGNMALVGEQGPELVELKKGSQVHTADETQKMFGGFNLTIEQFINNRKEDIQQLAEELFFYMQQQQLAKGVK</sequence>
<name>A0A9X4XCE3_9FIRM</name>
<dbReference type="EMBL" id="WMQE01000008">
    <property type="protein sequence ID" value="MTK20826.1"/>
    <property type="molecule type" value="Genomic_DNA"/>
</dbReference>
<evidence type="ECO:0000313" key="3">
    <source>
        <dbReference type="EMBL" id="MTK20826.1"/>
    </source>
</evidence>